<organism evidence="1 2">
    <name type="scientific">Paraburkholderia piptadeniae</name>
    <dbReference type="NCBI Taxonomy" id="1701573"/>
    <lineage>
        <taxon>Bacteria</taxon>
        <taxon>Pseudomonadati</taxon>
        <taxon>Pseudomonadota</taxon>
        <taxon>Betaproteobacteria</taxon>
        <taxon>Burkholderiales</taxon>
        <taxon>Burkholderiaceae</taxon>
        <taxon>Paraburkholderia</taxon>
    </lineage>
</organism>
<comment type="caution">
    <text evidence="1">The sequence shown here is derived from an EMBL/GenBank/DDBJ whole genome shotgun (WGS) entry which is preliminary data.</text>
</comment>
<name>A0A1N7STL9_9BURK</name>
<dbReference type="EMBL" id="CYGY02000087">
    <property type="protein sequence ID" value="SIT50646.1"/>
    <property type="molecule type" value="Genomic_DNA"/>
</dbReference>
<protein>
    <submittedName>
        <fullName evidence="1">Uncharacterized protein</fullName>
    </submittedName>
</protein>
<dbReference type="AlphaFoldDB" id="A0A1N7STL9"/>
<sequence>MTERYTRSRSLGVAEYLKLSLDMGDSLIMLRRPRVHACARYVDWFGRRIWKATGRLRKC</sequence>
<evidence type="ECO:0000313" key="2">
    <source>
        <dbReference type="Proteomes" id="UP000195569"/>
    </source>
</evidence>
<accession>A0A1N7STL9</accession>
<gene>
    <name evidence="1" type="ORF">BN2476_870002</name>
</gene>
<dbReference type="Proteomes" id="UP000195569">
    <property type="component" value="Unassembled WGS sequence"/>
</dbReference>
<evidence type="ECO:0000313" key="1">
    <source>
        <dbReference type="EMBL" id="SIT50646.1"/>
    </source>
</evidence>
<keyword evidence="2" id="KW-1185">Reference proteome</keyword>
<proteinExistence type="predicted"/>
<reference evidence="1" key="1">
    <citation type="submission" date="2016-12" db="EMBL/GenBank/DDBJ databases">
        <authorList>
            <person name="Moulin L."/>
        </authorList>
    </citation>
    <scope>NUCLEOTIDE SEQUENCE [LARGE SCALE GENOMIC DNA]</scope>
    <source>
        <strain evidence="1">STM 7183</strain>
    </source>
</reference>